<evidence type="ECO:0000313" key="3">
    <source>
        <dbReference type="Proteomes" id="UP001515480"/>
    </source>
</evidence>
<protein>
    <submittedName>
        <fullName evidence="2">Uncharacterized protein</fullName>
    </submittedName>
</protein>
<comment type="caution">
    <text evidence="2">The sequence shown here is derived from an EMBL/GenBank/DDBJ whole genome shotgun (WGS) entry which is preliminary data.</text>
</comment>
<keyword evidence="3" id="KW-1185">Reference proteome</keyword>
<accession>A0AB34IL30</accession>
<evidence type="ECO:0000313" key="2">
    <source>
        <dbReference type="EMBL" id="KAL1499676.1"/>
    </source>
</evidence>
<proteinExistence type="predicted"/>
<organism evidence="2 3">
    <name type="scientific">Prymnesium parvum</name>
    <name type="common">Toxic golden alga</name>
    <dbReference type="NCBI Taxonomy" id="97485"/>
    <lineage>
        <taxon>Eukaryota</taxon>
        <taxon>Haptista</taxon>
        <taxon>Haptophyta</taxon>
        <taxon>Prymnesiophyceae</taxon>
        <taxon>Prymnesiales</taxon>
        <taxon>Prymnesiaceae</taxon>
        <taxon>Prymnesium</taxon>
    </lineage>
</organism>
<feature type="compositionally biased region" description="Basic and acidic residues" evidence="1">
    <location>
        <begin position="54"/>
        <end position="66"/>
    </location>
</feature>
<gene>
    <name evidence="2" type="ORF">AB1Y20_011873</name>
</gene>
<sequence>MSSAAAPKTTTRQRLQRVVVAQQPRYVERNLSLVQGARHTRRPSSMARKSGKRRSSDVMKADEFAGNRESWATSEQMPEEAKDEDGGWRAGPIVRELPAFNGPTPGPTNENLKHDSPEVEFMKEFFTTEFKVKCQQYTWR</sequence>
<dbReference type="Proteomes" id="UP001515480">
    <property type="component" value="Unassembled WGS sequence"/>
</dbReference>
<feature type="region of interest" description="Disordered" evidence="1">
    <location>
        <begin position="30"/>
        <end position="90"/>
    </location>
</feature>
<reference evidence="2 3" key="1">
    <citation type="journal article" date="2024" name="Science">
        <title>Giant polyketide synthase enzymes in the biosynthesis of giant marine polyether toxins.</title>
        <authorList>
            <person name="Fallon T.R."/>
            <person name="Shende V.V."/>
            <person name="Wierzbicki I.H."/>
            <person name="Pendleton A.L."/>
            <person name="Watervoot N.F."/>
            <person name="Auber R.P."/>
            <person name="Gonzalez D.J."/>
            <person name="Wisecaver J.H."/>
            <person name="Moore B.S."/>
        </authorList>
    </citation>
    <scope>NUCLEOTIDE SEQUENCE [LARGE SCALE GENOMIC DNA]</scope>
    <source>
        <strain evidence="2 3">12B1</strain>
    </source>
</reference>
<feature type="region of interest" description="Disordered" evidence="1">
    <location>
        <begin position="95"/>
        <end position="114"/>
    </location>
</feature>
<dbReference type="AlphaFoldDB" id="A0AB34IL30"/>
<dbReference type="EMBL" id="JBGBPQ010000025">
    <property type="protein sequence ID" value="KAL1499676.1"/>
    <property type="molecule type" value="Genomic_DNA"/>
</dbReference>
<name>A0AB34IL30_PRYPA</name>
<evidence type="ECO:0000256" key="1">
    <source>
        <dbReference type="SAM" id="MobiDB-lite"/>
    </source>
</evidence>